<reference evidence="7 8" key="1">
    <citation type="submission" date="2017-07" db="EMBL/GenBank/DDBJ databases">
        <title>Genome Sequence of Antarctobacter heliothermus Strain SMS3 Isolated from a culture of the Diatom Skeletonema marinoi.</title>
        <authorList>
            <person name="Topel M."/>
            <person name="Pinder M.I.M."/>
            <person name="Johansson O.N."/>
            <person name="Kourtchenko O."/>
            <person name="Godhe A."/>
            <person name="Clarke A.K."/>
        </authorList>
    </citation>
    <scope>NUCLEOTIDE SEQUENCE [LARGE SCALE GENOMIC DNA]</scope>
    <source>
        <strain evidence="7 8">SMS3</strain>
    </source>
</reference>
<keyword evidence="3 5" id="KW-1133">Transmembrane helix</keyword>
<dbReference type="GO" id="GO:0033281">
    <property type="term" value="C:TAT protein transport complex"/>
    <property type="evidence" value="ECO:0007669"/>
    <property type="project" value="UniProtKB-UniRule"/>
</dbReference>
<feature type="transmembrane region" description="Helical" evidence="5">
    <location>
        <begin position="261"/>
        <end position="281"/>
    </location>
</feature>
<feature type="transmembrane region" description="Helical" evidence="5">
    <location>
        <begin position="204"/>
        <end position="224"/>
    </location>
</feature>
<keyword evidence="4 5" id="KW-0472">Membrane</keyword>
<gene>
    <name evidence="5 7" type="primary">tatC</name>
    <name evidence="7" type="ORF">ANTHELSMS3_02823</name>
</gene>
<dbReference type="Proteomes" id="UP000203589">
    <property type="component" value="Chromosome"/>
</dbReference>
<dbReference type="InterPro" id="IPR002033">
    <property type="entry name" value="TatC"/>
</dbReference>
<dbReference type="KEGG" id="aht:ANTHELSMS3_02823"/>
<protein>
    <recommendedName>
        <fullName evidence="5">Sec-independent protein translocase protein TatC</fullName>
    </recommendedName>
</protein>
<feature type="transmembrane region" description="Helical" evidence="5">
    <location>
        <begin position="83"/>
        <end position="105"/>
    </location>
</feature>
<keyword evidence="8" id="KW-1185">Reference proteome</keyword>
<feature type="transmembrane region" description="Helical" evidence="5">
    <location>
        <begin position="236"/>
        <end position="255"/>
    </location>
</feature>
<dbReference type="GO" id="GO:0009977">
    <property type="term" value="F:proton motive force dependent protein transmembrane transporter activity"/>
    <property type="evidence" value="ECO:0007669"/>
    <property type="project" value="TreeGrafter"/>
</dbReference>
<sequence>MSDAQDEIEDSSAPLIEHLAELRTRLIRSVLALLAGIFVLFIPISGDFLAEHILQFLLVPIENTLRALGDPSPTLQYTSPQEYLFVVFRISMVFGFALAFPVIAFQMWRFVAPGLYKKEKNAFLPFIIASPVMFLLGASFAHFVVTPLAMAFFLGFADAPSIFADLLSGSVDVPDATAIVVPETVQGLRITFFGKVNESLSTSLVFIMAFGLCFQLPVLLTLMGKAGLVSAEGLGSVRKYAMVAILVLAAVVTPPDVVTQLILFVVVYGLYEVSIFLVGRVEKKREAELRAQGLWFEEEPDTENDPLMDEFDEDEDDEEARR</sequence>
<dbReference type="PRINTS" id="PR01840">
    <property type="entry name" value="TATCFAMILY"/>
</dbReference>
<comment type="similarity">
    <text evidence="5">Belongs to the TatC family.</text>
</comment>
<feature type="transmembrane region" description="Helical" evidence="5">
    <location>
        <begin position="126"/>
        <end position="157"/>
    </location>
</feature>
<keyword evidence="5" id="KW-1003">Cell membrane</keyword>
<keyword evidence="5" id="KW-0811">Translocation</keyword>
<dbReference type="RefSeq" id="WP_094035387.1">
    <property type="nucleotide sequence ID" value="NZ_CP022540.1"/>
</dbReference>
<feature type="region of interest" description="Disordered" evidence="6">
    <location>
        <begin position="295"/>
        <end position="322"/>
    </location>
</feature>
<dbReference type="AlphaFoldDB" id="A0A222E646"/>
<dbReference type="HAMAP" id="MF_00902">
    <property type="entry name" value="TatC"/>
    <property type="match status" value="1"/>
</dbReference>
<keyword evidence="5" id="KW-0813">Transport</keyword>
<name>A0A222E646_9RHOB</name>
<dbReference type="Pfam" id="PF00902">
    <property type="entry name" value="TatC"/>
    <property type="match status" value="1"/>
</dbReference>
<accession>A0A222E646</accession>
<dbReference type="OrthoDB" id="9777044at2"/>
<organism evidence="7 8">
    <name type="scientific">Antarctobacter heliothermus</name>
    <dbReference type="NCBI Taxonomy" id="74033"/>
    <lineage>
        <taxon>Bacteria</taxon>
        <taxon>Pseudomonadati</taxon>
        <taxon>Pseudomonadota</taxon>
        <taxon>Alphaproteobacteria</taxon>
        <taxon>Rhodobacterales</taxon>
        <taxon>Roseobacteraceae</taxon>
        <taxon>Antarctobacter</taxon>
    </lineage>
</organism>
<evidence type="ECO:0000313" key="8">
    <source>
        <dbReference type="Proteomes" id="UP000203589"/>
    </source>
</evidence>
<feature type="compositionally biased region" description="Acidic residues" evidence="6">
    <location>
        <begin position="296"/>
        <end position="322"/>
    </location>
</feature>
<dbReference type="PANTHER" id="PTHR30371">
    <property type="entry name" value="SEC-INDEPENDENT PROTEIN TRANSLOCASE PROTEIN TATC"/>
    <property type="match status" value="1"/>
</dbReference>
<dbReference type="GO" id="GO:0065002">
    <property type="term" value="P:intracellular protein transmembrane transport"/>
    <property type="evidence" value="ECO:0007669"/>
    <property type="project" value="TreeGrafter"/>
</dbReference>
<evidence type="ECO:0000256" key="4">
    <source>
        <dbReference type="ARBA" id="ARBA00023136"/>
    </source>
</evidence>
<proteinExistence type="inferred from homology"/>
<comment type="subunit">
    <text evidence="5">The Tat system comprises two distinct complexes: a TatABC complex, containing multiple copies of TatA, TatB and TatC subunits, and a separate TatA complex, containing only TatA subunits. Substrates initially bind to the TatABC complex, which probably triggers association of the separate TatA complex to form the active translocon.</text>
</comment>
<evidence type="ECO:0000256" key="6">
    <source>
        <dbReference type="SAM" id="MobiDB-lite"/>
    </source>
</evidence>
<evidence type="ECO:0000256" key="5">
    <source>
        <dbReference type="HAMAP-Rule" id="MF_00902"/>
    </source>
</evidence>
<evidence type="ECO:0000313" key="7">
    <source>
        <dbReference type="EMBL" id="ASP21478.1"/>
    </source>
</evidence>
<dbReference type="GO" id="GO:0043953">
    <property type="term" value="P:protein transport by the Tat complex"/>
    <property type="evidence" value="ECO:0007669"/>
    <property type="project" value="UniProtKB-UniRule"/>
</dbReference>
<evidence type="ECO:0000256" key="3">
    <source>
        <dbReference type="ARBA" id="ARBA00022989"/>
    </source>
</evidence>
<feature type="transmembrane region" description="Helical" evidence="5">
    <location>
        <begin position="30"/>
        <end position="50"/>
    </location>
</feature>
<comment type="function">
    <text evidence="5">Part of the twin-arginine translocation (Tat) system that transports large folded proteins containing a characteristic twin-arginine motif in their signal peptide across membranes. Together with TatB, TatC is part of a receptor directly interacting with Tat signal peptides.</text>
</comment>
<keyword evidence="5" id="KW-0653">Protein transport</keyword>
<dbReference type="NCBIfam" id="TIGR00945">
    <property type="entry name" value="tatC"/>
    <property type="match status" value="1"/>
</dbReference>
<keyword evidence="2 5" id="KW-0812">Transmembrane</keyword>
<dbReference type="PANTHER" id="PTHR30371:SF0">
    <property type="entry name" value="SEC-INDEPENDENT PROTEIN TRANSLOCASE PROTEIN TATC, CHLOROPLASTIC-RELATED"/>
    <property type="match status" value="1"/>
</dbReference>
<evidence type="ECO:0000256" key="1">
    <source>
        <dbReference type="ARBA" id="ARBA00004141"/>
    </source>
</evidence>
<comment type="subcellular location">
    <subcellularLocation>
        <location evidence="5">Cell membrane</location>
        <topology evidence="5">Multi-pass membrane protein</topology>
    </subcellularLocation>
    <subcellularLocation>
        <location evidence="1">Membrane</location>
        <topology evidence="1">Multi-pass membrane protein</topology>
    </subcellularLocation>
</comment>
<dbReference type="EMBL" id="CP022540">
    <property type="protein sequence ID" value="ASP21478.1"/>
    <property type="molecule type" value="Genomic_DNA"/>
</dbReference>
<evidence type="ECO:0000256" key="2">
    <source>
        <dbReference type="ARBA" id="ARBA00022692"/>
    </source>
</evidence>